<dbReference type="AlphaFoldDB" id="Q5Z5R3"/>
<evidence type="ECO:0000313" key="2">
    <source>
        <dbReference type="Proteomes" id="UP000000763"/>
    </source>
</evidence>
<dbReference type="EMBL" id="AP005471">
    <property type="protein sequence ID" value="BAD54599.1"/>
    <property type="molecule type" value="Genomic_DNA"/>
</dbReference>
<gene>
    <name evidence="1" type="primary">OSJNBa0062E01.39</name>
</gene>
<reference evidence="2" key="1">
    <citation type="journal article" date="2005" name="Nature">
        <title>The map-based sequence of the rice genome.</title>
        <authorList>
            <consortium name="International rice genome sequencing project (IRGSP)"/>
            <person name="Matsumoto T."/>
            <person name="Wu J."/>
            <person name="Kanamori H."/>
            <person name="Katayose Y."/>
            <person name="Fujisawa M."/>
            <person name="Namiki N."/>
            <person name="Mizuno H."/>
            <person name="Yamamoto K."/>
            <person name="Antonio B.A."/>
            <person name="Baba T."/>
            <person name="Sakata K."/>
            <person name="Nagamura Y."/>
            <person name="Aoki H."/>
            <person name="Arikawa K."/>
            <person name="Arita K."/>
            <person name="Bito T."/>
            <person name="Chiden Y."/>
            <person name="Fujitsuka N."/>
            <person name="Fukunaka R."/>
            <person name="Hamada M."/>
            <person name="Harada C."/>
            <person name="Hayashi A."/>
            <person name="Hijishita S."/>
            <person name="Honda M."/>
            <person name="Hosokawa S."/>
            <person name="Ichikawa Y."/>
            <person name="Idonuma A."/>
            <person name="Iijima M."/>
            <person name="Ikeda M."/>
            <person name="Ikeno M."/>
            <person name="Ito K."/>
            <person name="Ito S."/>
            <person name="Ito T."/>
            <person name="Ito Y."/>
            <person name="Ito Y."/>
            <person name="Iwabuchi A."/>
            <person name="Kamiya K."/>
            <person name="Karasawa W."/>
            <person name="Kurita K."/>
            <person name="Katagiri S."/>
            <person name="Kikuta A."/>
            <person name="Kobayashi H."/>
            <person name="Kobayashi N."/>
            <person name="Machita K."/>
            <person name="Maehara T."/>
            <person name="Masukawa M."/>
            <person name="Mizubayashi T."/>
            <person name="Mukai Y."/>
            <person name="Nagasaki H."/>
            <person name="Nagata Y."/>
            <person name="Naito S."/>
            <person name="Nakashima M."/>
            <person name="Nakama Y."/>
            <person name="Nakamichi Y."/>
            <person name="Nakamura M."/>
            <person name="Meguro A."/>
            <person name="Negishi M."/>
            <person name="Ohta I."/>
            <person name="Ohta T."/>
            <person name="Okamoto M."/>
            <person name="Ono N."/>
            <person name="Saji S."/>
            <person name="Sakaguchi M."/>
            <person name="Sakai K."/>
            <person name="Shibata M."/>
            <person name="Shimokawa T."/>
            <person name="Song J."/>
            <person name="Takazaki Y."/>
            <person name="Terasawa K."/>
            <person name="Tsugane M."/>
            <person name="Tsuji K."/>
            <person name="Ueda S."/>
            <person name="Waki K."/>
            <person name="Yamagata H."/>
            <person name="Yamamoto M."/>
            <person name="Yamamoto S."/>
            <person name="Yamane H."/>
            <person name="Yoshiki S."/>
            <person name="Yoshihara R."/>
            <person name="Yukawa K."/>
            <person name="Zhong H."/>
            <person name="Yano M."/>
            <person name="Yuan Q."/>
            <person name="Ouyang S."/>
            <person name="Liu J."/>
            <person name="Jones K.M."/>
            <person name="Gansberger K."/>
            <person name="Moffat K."/>
            <person name="Hill J."/>
            <person name="Bera J."/>
            <person name="Fadrosh D."/>
            <person name="Jin S."/>
            <person name="Johri S."/>
            <person name="Kim M."/>
            <person name="Overton L."/>
            <person name="Reardon M."/>
            <person name="Tsitrin T."/>
            <person name="Vuong H."/>
            <person name="Weaver B."/>
            <person name="Ciecko A."/>
            <person name="Tallon L."/>
            <person name="Jackson J."/>
            <person name="Pai G."/>
            <person name="Aken S.V."/>
            <person name="Utterback T."/>
            <person name="Reidmuller S."/>
            <person name="Feldblyum T."/>
            <person name="Hsiao J."/>
            <person name="Zismann V."/>
            <person name="Iobst S."/>
            <person name="de Vazeille A.R."/>
            <person name="Buell C.R."/>
            <person name="Ying K."/>
            <person name="Li Y."/>
            <person name="Lu T."/>
            <person name="Huang Y."/>
            <person name="Zhao Q."/>
            <person name="Feng Q."/>
            <person name="Zhang L."/>
            <person name="Zhu J."/>
            <person name="Weng Q."/>
            <person name="Mu J."/>
            <person name="Lu Y."/>
            <person name="Fan D."/>
            <person name="Liu Y."/>
            <person name="Guan J."/>
            <person name="Zhang Y."/>
            <person name="Yu S."/>
            <person name="Liu X."/>
            <person name="Zhang Y."/>
            <person name="Hong G."/>
            <person name="Han B."/>
            <person name="Choisne N."/>
            <person name="Demange N."/>
            <person name="Orjeda G."/>
            <person name="Samain S."/>
            <person name="Cattolico L."/>
            <person name="Pelletier E."/>
            <person name="Couloux A."/>
            <person name="Segurens B."/>
            <person name="Wincker P."/>
            <person name="D'Hont A."/>
            <person name="Scarpelli C."/>
            <person name="Weissenbach J."/>
            <person name="Salanoubat M."/>
            <person name="Quetier F."/>
            <person name="Yu Y."/>
            <person name="Kim H.R."/>
            <person name="Rambo T."/>
            <person name="Currie J."/>
            <person name="Collura K."/>
            <person name="Luo M."/>
            <person name="Yang T."/>
            <person name="Ammiraju J.S.S."/>
            <person name="Engler F."/>
            <person name="Soderlund C."/>
            <person name="Wing R.A."/>
            <person name="Palmer L.E."/>
            <person name="de la Bastide M."/>
            <person name="Spiegel L."/>
            <person name="Nascimento L."/>
            <person name="Zutavern T."/>
            <person name="O'Shaughnessy A."/>
            <person name="Dike S."/>
            <person name="Dedhia N."/>
            <person name="Preston R."/>
            <person name="Balija V."/>
            <person name="McCombie W.R."/>
            <person name="Chow T."/>
            <person name="Chen H."/>
            <person name="Chung M."/>
            <person name="Chen C."/>
            <person name="Shaw J."/>
            <person name="Wu H."/>
            <person name="Hsiao K."/>
            <person name="Chao Y."/>
            <person name="Chu M."/>
            <person name="Cheng C."/>
            <person name="Hour A."/>
            <person name="Lee P."/>
            <person name="Lin S."/>
            <person name="Lin Y."/>
            <person name="Liou J."/>
            <person name="Liu S."/>
            <person name="Hsing Y."/>
            <person name="Raghuvanshi S."/>
            <person name="Mohanty A."/>
            <person name="Bharti A.K."/>
            <person name="Gaur A."/>
            <person name="Gupta V."/>
            <person name="Kumar D."/>
            <person name="Ravi V."/>
            <person name="Vij S."/>
            <person name="Kapur A."/>
            <person name="Khurana P."/>
            <person name="Khurana P."/>
            <person name="Khurana J.P."/>
            <person name="Tyagi A.K."/>
            <person name="Gaikwad K."/>
            <person name="Singh A."/>
            <person name="Dalal V."/>
            <person name="Srivastava S."/>
            <person name="Dixit A."/>
            <person name="Pal A.K."/>
            <person name="Ghazi I.A."/>
            <person name="Yadav M."/>
            <person name="Pandit A."/>
            <person name="Bhargava A."/>
            <person name="Sureshbabu K."/>
            <person name="Batra K."/>
            <person name="Sharma T.R."/>
            <person name="Mohapatra T."/>
            <person name="Singh N.K."/>
            <person name="Messing J."/>
            <person name="Nelson A.B."/>
            <person name="Fuks G."/>
            <person name="Kavchok S."/>
            <person name="Keizer G."/>
            <person name="Linton E."/>
            <person name="Llaca V."/>
            <person name="Song R."/>
            <person name="Tanyolac B."/>
            <person name="Young S."/>
            <person name="Ho-Il K."/>
            <person name="Hahn J.H."/>
            <person name="Sangsakoo G."/>
            <person name="Vanavichit A."/>
            <person name="de Mattos Luiz.A.T."/>
            <person name="Zimmer P.D."/>
            <person name="Malone G."/>
            <person name="Dellagostin O."/>
            <person name="de Oliveira A.C."/>
            <person name="Bevan M."/>
            <person name="Bancroft I."/>
            <person name="Minx P."/>
            <person name="Cordum H."/>
            <person name="Wilson R."/>
            <person name="Cheng Z."/>
            <person name="Jin W."/>
            <person name="Jiang J."/>
            <person name="Leong S.A."/>
            <person name="Iwama H."/>
            <person name="Gojobori T."/>
            <person name="Itoh T."/>
            <person name="Niimura Y."/>
            <person name="Fujii Y."/>
            <person name="Habara T."/>
            <person name="Sakai H."/>
            <person name="Sato Y."/>
            <person name="Wilson G."/>
            <person name="Kumar K."/>
            <person name="McCouch S."/>
            <person name="Juretic N."/>
            <person name="Hoen D."/>
            <person name="Wright S."/>
            <person name="Bruskiewich R."/>
            <person name="Bureau T."/>
            <person name="Miyao A."/>
            <person name="Hirochika H."/>
            <person name="Nishikawa T."/>
            <person name="Kadowaki K."/>
            <person name="Sugiura M."/>
            <person name="Burr B."/>
            <person name="Sasaki T."/>
        </authorList>
    </citation>
    <scope>NUCLEOTIDE SEQUENCE [LARGE SCALE GENOMIC DNA]</scope>
    <source>
        <strain evidence="2">cv. Nipponbare</strain>
    </source>
</reference>
<evidence type="ECO:0000313" key="1">
    <source>
        <dbReference type="EMBL" id="BAD54599.1"/>
    </source>
</evidence>
<protein>
    <submittedName>
        <fullName evidence="1">Uncharacterized protein</fullName>
    </submittedName>
</protein>
<accession>Q5Z5R3</accession>
<sequence length="51" mass="5716">MALDMKIRLCFHLSLKAGLKLGVLDDQIAFVRHRRQNANQHSSRHFGNGGG</sequence>
<dbReference type="Proteomes" id="UP000000763">
    <property type="component" value="Chromosome 6"/>
</dbReference>
<organism evidence="1 2">
    <name type="scientific">Oryza sativa subsp. japonica</name>
    <name type="common">Rice</name>
    <dbReference type="NCBI Taxonomy" id="39947"/>
    <lineage>
        <taxon>Eukaryota</taxon>
        <taxon>Viridiplantae</taxon>
        <taxon>Streptophyta</taxon>
        <taxon>Embryophyta</taxon>
        <taxon>Tracheophyta</taxon>
        <taxon>Spermatophyta</taxon>
        <taxon>Magnoliopsida</taxon>
        <taxon>Liliopsida</taxon>
        <taxon>Poales</taxon>
        <taxon>Poaceae</taxon>
        <taxon>BOP clade</taxon>
        <taxon>Oryzoideae</taxon>
        <taxon>Oryzeae</taxon>
        <taxon>Oryzinae</taxon>
        <taxon>Oryza</taxon>
        <taxon>Oryza sativa</taxon>
    </lineage>
</organism>
<name>Q5Z5R3_ORYSJ</name>
<proteinExistence type="predicted"/>
<reference evidence="2" key="2">
    <citation type="journal article" date="2008" name="Nucleic Acids Res.">
        <title>The rice annotation project database (RAP-DB): 2008 update.</title>
        <authorList>
            <consortium name="The rice annotation project (RAP)"/>
        </authorList>
    </citation>
    <scope>GENOME REANNOTATION</scope>
    <source>
        <strain evidence="2">cv. Nipponbare</strain>
    </source>
</reference>